<dbReference type="Proteomes" id="UP000243096">
    <property type="component" value="Unassembled WGS sequence"/>
</dbReference>
<keyword evidence="2" id="KW-0732">Signal</keyword>
<gene>
    <name evidence="3" type="ORF">B0O95_11241</name>
</gene>
<proteinExistence type="predicted"/>
<dbReference type="SUPFAM" id="SSF53474">
    <property type="entry name" value="alpha/beta-Hydrolases"/>
    <property type="match status" value="1"/>
</dbReference>
<organism evidence="3 4">
    <name type="scientific">Mycetohabitans endofungorum</name>
    <dbReference type="NCBI Taxonomy" id="417203"/>
    <lineage>
        <taxon>Bacteria</taxon>
        <taxon>Pseudomonadati</taxon>
        <taxon>Pseudomonadota</taxon>
        <taxon>Betaproteobacteria</taxon>
        <taxon>Burkholderiales</taxon>
        <taxon>Burkholderiaceae</taxon>
        <taxon>Mycetohabitans</taxon>
    </lineage>
</organism>
<feature type="region of interest" description="Disordered" evidence="1">
    <location>
        <begin position="427"/>
        <end position="448"/>
    </location>
</feature>
<accession>A0A2P5K837</accession>
<feature type="chain" id="PRO_5015125664" evidence="2">
    <location>
        <begin position="23"/>
        <end position="448"/>
    </location>
</feature>
<evidence type="ECO:0000256" key="1">
    <source>
        <dbReference type="SAM" id="MobiDB-lite"/>
    </source>
</evidence>
<dbReference type="EMBL" id="PRDW01000012">
    <property type="protein sequence ID" value="PPB82864.1"/>
    <property type="molecule type" value="Genomic_DNA"/>
</dbReference>
<evidence type="ECO:0000313" key="3">
    <source>
        <dbReference type="EMBL" id="PPB82864.1"/>
    </source>
</evidence>
<name>A0A2P5K837_9BURK</name>
<dbReference type="OrthoDB" id="9770107at2"/>
<feature type="signal peptide" evidence="2">
    <location>
        <begin position="1"/>
        <end position="22"/>
    </location>
</feature>
<protein>
    <submittedName>
        <fullName evidence="3">Uncharacterized protein</fullName>
    </submittedName>
</protein>
<comment type="caution">
    <text evidence="3">The sequence shown here is derived from an EMBL/GenBank/DDBJ whole genome shotgun (WGS) entry which is preliminary data.</text>
</comment>
<dbReference type="AlphaFoldDB" id="A0A2P5K837"/>
<dbReference type="RefSeq" id="WP_146064066.1">
    <property type="nucleotide sequence ID" value="NZ_CP062179.1"/>
</dbReference>
<sequence length="448" mass="49794">MSSKLKTRQLGAVSAIITTVVAAMVLNACGHDNLEAANDSAAEVGPKSFSTFQSVTRTPQAVGAQIQTAMLGRDVGTQTDDGETVTDSSSILAVQSTLREWGEENNVTSHHQLQLDGKTLSYKATVGTMLVGDAQMQYIAYARTDSKRTRPITFFFSVSALPPVLFAQFLFGSFGPKIGQLGEDGRLAIVDNPATLLDSSDLVFFSARSDCISGWKEGFKKPLMGFFRNFLIQEGREQSRKFLFVRGIGHESFTSMILSENPGMFTGIAMMPAVTDAEIGCYHQSKNRVTFEDLSYQWGEAWRRYTEDELNVCPTPTFCRNTASAFNAGTTDGYERDVDMSWQQPTLRVFVGCRNDAQKEGMIQYLDKIKRDGYSSFPSFNMQDYMVIVSPNREQDAAGQDEASAPYFDGPSLLKLKENLAWLYQTDEEEQDFPTPPSSPIRQRNVRF</sequence>
<evidence type="ECO:0000256" key="2">
    <source>
        <dbReference type="SAM" id="SignalP"/>
    </source>
</evidence>
<reference evidence="3 4" key="1">
    <citation type="submission" date="2018-01" db="EMBL/GenBank/DDBJ databases">
        <title>Genomic Encyclopedia of Type Strains, Phase III (KMG-III): the genomes of soil and plant-associated and newly described type strains.</title>
        <authorList>
            <person name="Whitman W."/>
        </authorList>
    </citation>
    <scope>NUCLEOTIDE SEQUENCE [LARGE SCALE GENOMIC DNA]</scope>
    <source>
        <strain evidence="3 4">HKI456</strain>
    </source>
</reference>
<dbReference type="InterPro" id="IPR029058">
    <property type="entry name" value="AB_hydrolase_fold"/>
</dbReference>
<evidence type="ECO:0000313" key="4">
    <source>
        <dbReference type="Proteomes" id="UP000243096"/>
    </source>
</evidence>
<keyword evidence="4" id="KW-1185">Reference proteome</keyword>